<keyword evidence="4" id="KW-1185">Reference proteome</keyword>
<dbReference type="GO" id="GO:0003677">
    <property type="term" value="F:DNA binding"/>
    <property type="evidence" value="ECO:0007669"/>
    <property type="project" value="InterPro"/>
</dbReference>
<dbReference type="InterPro" id="IPR013762">
    <property type="entry name" value="Integrase-like_cat_sf"/>
</dbReference>
<dbReference type="RefSeq" id="WP_092053818.1">
    <property type="nucleotide sequence ID" value="NZ_FOQD01000016.1"/>
</dbReference>
<dbReference type="EMBL" id="FOQD01000016">
    <property type="protein sequence ID" value="SFJ16011.1"/>
    <property type="molecule type" value="Genomic_DNA"/>
</dbReference>
<dbReference type="GO" id="GO:0015074">
    <property type="term" value="P:DNA integration"/>
    <property type="evidence" value="ECO:0007669"/>
    <property type="project" value="InterPro"/>
</dbReference>
<name>A0A1I3P3J3_9PLAN</name>
<dbReference type="AlphaFoldDB" id="A0A1I3P3J3"/>
<sequence>MLKSSVGTVRRYRSATQHLIDFAGEIPAHAISADGFALFLRQREVSPNGHQNTPKRRLRDKGVRNILEICRSLYAYANRARHLPPYTENPFAVLSIDRMRIEDAKSIFVFDQALELGFLQQADDWAFPINFVLAKTGLRVGELTHLLIEEVDLNAGWLQIRNKPDLGWQIKTRNERSVPVIAEVVAILKHVIGNRTSGPVFLRPSFRSGNRARLEGDRQQLAVELKSRTETLSPPPLRERLIQIARTVWRDAGAIKVERVRISFMRTAAMAGHPQATCPKSWRHSMATLLQDANVDPLIRQITLGHKPTGAAGELGMTAVYTHTRPKTQRTEIERALRLWPESLAFSQLWLERQGCRPC</sequence>
<reference evidence="4" key="1">
    <citation type="submission" date="2016-10" db="EMBL/GenBank/DDBJ databases">
        <authorList>
            <person name="Varghese N."/>
            <person name="Submissions S."/>
        </authorList>
    </citation>
    <scope>NUCLEOTIDE SEQUENCE [LARGE SCALE GENOMIC DNA]</scope>
    <source>
        <strain evidence="4">DSM 26348</strain>
    </source>
</reference>
<protein>
    <submittedName>
        <fullName evidence="3">Phage integrase family protein</fullName>
    </submittedName>
</protein>
<dbReference type="InterPro" id="IPR050090">
    <property type="entry name" value="Tyrosine_recombinase_XerCD"/>
</dbReference>
<gene>
    <name evidence="3" type="ORF">SAMN05421753_11624</name>
</gene>
<dbReference type="InterPro" id="IPR002104">
    <property type="entry name" value="Integrase_catalytic"/>
</dbReference>
<dbReference type="PROSITE" id="PS51898">
    <property type="entry name" value="TYR_RECOMBINASE"/>
    <property type="match status" value="1"/>
</dbReference>
<organism evidence="3 4">
    <name type="scientific">Planctomicrobium piriforme</name>
    <dbReference type="NCBI Taxonomy" id="1576369"/>
    <lineage>
        <taxon>Bacteria</taxon>
        <taxon>Pseudomonadati</taxon>
        <taxon>Planctomycetota</taxon>
        <taxon>Planctomycetia</taxon>
        <taxon>Planctomycetales</taxon>
        <taxon>Planctomycetaceae</taxon>
        <taxon>Planctomicrobium</taxon>
    </lineage>
</organism>
<evidence type="ECO:0000313" key="4">
    <source>
        <dbReference type="Proteomes" id="UP000199518"/>
    </source>
</evidence>
<dbReference type="SUPFAM" id="SSF56349">
    <property type="entry name" value="DNA breaking-rejoining enzymes"/>
    <property type="match status" value="1"/>
</dbReference>
<dbReference type="PANTHER" id="PTHR30349">
    <property type="entry name" value="PHAGE INTEGRASE-RELATED"/>
    <property type="match status" value="1"/>
</dbReference>
<dbReference type="Proteomes" id="UP000199518">
    <property type="component" value="Unassembled WGS sequence"/>
</dbReference>
<evidence type="ECO:0000313" key="3">
    <source>
        <dbReference type="EMBL" id="SFJ16011.1"/>
    </source>
</evidence>
<dbReference type="Gene3D" id="1.10.443.10">
    <property type="entry name" value="Intergrase catalytic core"/>
    <property type="match status" value="1"/>
</dbReference>
<accession>A0A1I3P3J3</accession>
<dbReference type="Pfam" id="PF00589">
    <property type="entry name" value="Phage_integrase"/>
    <property type="match status" value="1"/>
</dbReference>
<dbReference type="PANTHER" id="PTHR30349:SF64">
    <property type="entry name" value="PROPHAGE INTEGRASE INTD-RELATED"/>
    <property type="match status" value="1"/>
</dbReference>
<dbReference type="OrthoDB" id="211066at2"/>
<dbReference type="InterPro" id="IPR011010">
    <property type="entry name" value="DNA_brk_join_enz"/>
</dbReference>
<proteinExistence type="predicted"/>
<evidence type="ECO:0000259" key="2">
    <source>
        <dbReference type="PROSITE" id="PS51898"/>
    </source>
</evidence>
<dbReference type="STRING" id="1576369.SAMN05421753_11624"/>
<keyword evidence="1" id="KW-0233">DNA recombination</keyword>
<evidence type="ECO:0000256" key="1">
    <source>
        <dbReference type="ARBA" id="ARBA00023172"/>
    </source>
</evidence>
<feature type="domain" description="Tyr recombinase" evidence="2">
    <location>
        <begin position="105"/>
        <end position="334"/>
    </location>
</feature>
<dbReference type="GO" id="GO:0006310">
    <property type="term" value="P:DNA recombination"/>
    <property type="evidence" value="ECO:0007669"/>
    <property type="project" value="UniProtKB-KW"/>
</dbReference>